<gene>
    <name evidence="14" type="ORF">GCM10011312_04620</name>
</gene>
<dbReference type="EC" id="3.4.11.2" evidence="4"/>
<evidence type="ECO:0000313" key="15">
    <source>
        <dbReference type="Proteomes" id="UP000652231"/>
    </source>
</evidence>
<dbReference type="GO" id="GO:0006508">
    <property type="term" value="P:proteolysis"/>
    <property type="evidence" value="ECO:0007669"/>
    <property type="project" value="UniProtKB-KW"/>
</dbReference>
<evidence type="ECO:0000256" key="6">
    <source>
        <dbReference type="ARBA" id="ARBA00022438"/>
    </source>
</evidence>
<evidence type="ECO:0000256" key="1">
    <source>
        <dbReference type="ARBA" id="ARBA00000098"/>
    </source>
</evidence>
<dbReference type="InterPro" id="IPR001930">
    <property type="entry name" value="Peptidase_M1"/>
</dbReference>
<dbReference type="GO" id="GO:0016020">
    <property type="term" value="C:membrane"/>
    <property type="evidence" value="ECO:0007669"/>
    <property type="project" value="TreeGrafter"/>
</dbReference>
<dbReference type="Pfam" id="PF01433">
    <property type="entry name" value="Peptidase_M1"/>
    <property type="match status" value="1"/>
</dbReference>
<dbReference type="GO" id="GO:0016285">
    <property type="term" value="F:alanyl aminopeptidase activity"/>
    <property type="evidence" value="ECO:0007669"/>
    <property type="project" value="UniProtKB-EC"/>
</dbReference>
<keyword evidence="7" id="KW-0645">Protease</keyword>
<dbReference type="GO" id="GO:0042277">
    <property type="term" value="F:peptide binding"/>
    <property type="evidence" value="ECO:0007669"/>
    <property type="project" value="TreeGrafter"/>
</dbReference>
<dbReference type="Gene3D" id="1.10.390.10">
    <property type="entry name" value="Neutral Protease Domain 2"/>
    <property type="match status" value="1"/>
</dbReference>
<dbReference type="CDD" id="cd09603">
    <property type="entry name" value="M1_APN_like"/>
    <property type="match status" value="1"/>
</dbReference>
<dbReference type="AlphaFoldDB" id="A0A8J2V8R5"/>
<dbReference type="PANTHER" id="PTHR11533">
    <property type="entry name" value="PROTEASE M1 ZINC METALLOPROTEASE"/>
    <property type="match status" value="1"/>
</dbReference>
<evidence type="ECO:0000313" key="14">
    <source>
        <dbReference type="EMBL" id="GGD83621.1"/>
    </source>
</evidence>
<reference evidence="14" key="1">
    <citation type="journal article" date="2014" name="Int. J. Syst. Evol. Microbiol.">
        <title>Complete genome sequence of Corynebacterium casei LMG S-19264T (=DSM 44701T), isolated from a smear-ripened cheese.</title>
        <authorList>
            <consortium name="US DOE Joint Genome Institute (JGI-PGF)"/>
            <person name="Walter F."/>
            <person name="Albersmeier A."/>
            <person name="Kalinowski J."/>
            <person name="Ruckert C."/>
        </authorList>
    </citation>
    <scope>NUCLEOTIDE SEQUENCE</scope>
    <source>
        <strain evidence="14">CGMCC 1.12924</strain>
    </source>
</reference>
<keyword evidence="9" id="KW-0378">Hydrolase</keyword>
<dbReference type="InterPro" id="IPR042097">
    <property type="entry name" value="Aminopeptidase_N-like_N_sf"/>
</dbReference>
<dbReference type="GO" id="GO:0043171">
    <property type="term" value="P:peptide catabolic process"/>
    <property type="evidence" value="ECO:0007669"/>
    <property type="project" value="TreeGrafter"/>
</dbReference>
<keyword evidence="8" id="KW-0479">Metal-binding</keyword>
<evidence type="ECO:0000256" key="11">
    <source>
        <dbReference type="ARBA" id="ARBA00023049"/>
    </source>
</evidence>
<protein>
    <recommendedName>
        <fullName evidence="5">Aminopeptidase N</fullName>
        <ecNumber evidence="4">3.4.11.2</ecNumber>
    </recommendedName>
</protein>
<evidence type="ECO:0000256" key="3">
    <source>
        <dbReference type="ARBA" id="ARBA00010136"/>
    </source>
</evidence>
<dbReference type="GO" id="GO:0005737">
    <property type="term" value="C:cytoplasm"/>
    <property type="evidence" value="ECO:0007669"/>
    <property type="project" value="TreeGrafter"/>
</dbReference>
<comment type="similarity">
    <text evidence="3">Belongs to the peptidase M1 family.</text>
</comment>
<comment type="catalytic activity">
    <reaction evidence="1">
        <text>Release of an N-terminal amino acid, Xaa-|-Yaa- from a peptide, amide or arylamide. Xaa is preferably Ala, but may be most amino acids including Pro (slow action). When a terminal hydrophobic residue is followed by a prolyl residue, the two may be released as an intact Xaa-Pro dipeptide.</text>
        <dbReference type="EC" id="3.4.11.2"/>
    </reaction>
</comment>
<accession>A0A8J2V8R5</accession>
<evidence type="ECO:0000256" key="5">
    <source>
        <dbReference type="ARBA" id="ARBA00015611"/>
    </source>
</evidence>
<evidence type="ECO:0000256" key="8">
    <source>
        <dbReference type="ARBA" id="ARBA00022723"/>
    </source>
</evidence>
<dbReference type="Gene3D" id="2.60.40.1730">
    <property type="entry name" value="tricorn interacting facor f3 domain"/>
    <property type="match status" value="1"/>
</dbReference>
<organism evidence="14 15">
    <name type="scientific">Planktosalinus lacus</name>
    <dbReference type="NCBI Taxonomy" id="1526573"/>
    <lineage>
        <taxon>Bacteria</taxon>
        <taxon>Pseudomonadati</taxon>
        <taxon>Bacteroidota</taxon>
        <taxon>Flavobacteriia</taxon>
        <taxon>Flavobacteriales</taxon>
        <taxon>Flavobacteriaceae</taxon>
        <taxon>Planktosalinus</taxon>
    </lineage>
</organism>
<sequence>MGDAQQLEVVDFKQITGDIELFPSEKKIVATAHYRFQLLKKTDSVYLDAKNIQLEQQSTSNSPIKIKQTVDKIWLIDSFKPGKEYQVSISYEAKPGQAMYFFEDQIWTQGQGKETSHWLPSIDDVNDKIIFNLHIKAPAQFTVLANGVCVQEEHINNETKLWSYQMKKPMSSYLLALVMGRFEKYSETSSSGIPLEYYINPEDKGNIAATYRHTREMFDFFETEIGVDYPWENYKQVPVRDFLYAGMENTSLTIFSEAFVVDSIGFVDRNYVNVNAHELAHQWFGNLVTAKSGEHHWLQEGFATFYALLAERKIFGDDYYYWKLYESAEQLISLSDEGKGEPLLKKGASSLTYYQKGAWALHILRERVGELIFRQAVQNYLTRHQFNSANTDDFLYEIEAITDDELDWFREDWLNQSAFKASQALNSLRKSPFIEQYLNLSAIAKRPLSEKQSIFNALLKPPVNDYLGQAVVFQLSEESVEHSSPLYLKAFESESILVRQAIALSLDKIPEHLKSNYESLLSDTSYVTQEAALYHLWLNFPEDRPKYLDATIDLVGFQDKNLRQLWLTLALATEGYQNHLKQDFFNELSSYAAPKYSFEIRQLAFQYLYSFDGFTNQNLMYLLDACVHPNWRFRSSSRELLSVLLKENEEVSAQLLSLRKELPTDQLQFLNTFLDK</sequence>
<reference evidence="14" key="2">
    <citation type="submission" date="2020-09" db="EMBL/GenBank/DDBJ databases">
        <authorList>
            <person name="Sun Q."/>
            <person name="Zhou Y."/>
        </authorList>
    </citation>
    <scope>NUCLEOTIDE SEQUENCE</scope>
    <source>
        <strain evidence="14">CGMCC 1.12924</strain>
    </source>
</reference>
<dbReference type="PANTHER" id="PTHR11533:SF174">
    <property type="entry name" value="PUROMYCIN-SENSITIVE AMINOPEPTIDASE-RELATED"/>
    <property type="match status" value="1"/>
</dbReference>
<keyword evidence="6 14" id="KW-0031">Aminopeptidase</keyword>
<dbReference type="Proteomes" id="UP000652231">
    <property type="component" value="Unassembled WGS sequence"/>
</dbReference>
<evidence type="ECO:0000256" key="9">
    <source>
        <dbReference type="ARBA" id="ARBA00022801"/>
    </source>
</evidence>
<dbReference type="GO" id="GO:0008270">
    <property type="term" value="F:zinc ion binding"/>
    <property type="evidence" value="ECO:0007669"/>
    <property type="project" value="InterPro"/>
</dbReference>
<evidence type="ECO:0000256" key="4">
    <source>
        <dbReference type="ARBA" id="ARBA00012564"/>
    </source>
</evidence>
<dbReference type="SUPFAM" id="SSF55486">
    <property type="entry name" value="Metalloproteases ('zincins'), catalytic domain"/>
    <property type="match status" value="1"/>
</dbReference>
<proteinExistence type="inferred from homology"/>
<keyword evidence="10" id="KW-0862">Zinc</keyword>
<evidence type="ECO:0000256" key="10">
    <source>
        <dbReference type="ARBA" id="ARBA00022833"/>
    </source>
</evidence>
<dbReference type="SUPFAM" id="SSF48371">
    <property type="entry name" value="ARM repeat"/>
    <property type="match status" value="1"/>
</dbReference>
<feature type="domain" description="Peptidase M1 membrane alanine aminopeptidase" evidence="12">
    <location>
        <begin position="212"/>
        <end position="413"/>
    </location>
</feature>
<feature type="domain" description="Aminopeptidase N-like N-terminal" evidence="13">
    <location>
        <begin position="19"/>
        <end position="174"/>
    </location>
</feature>
<dbReference type="InterPro" id="IPR027268">
    <property type="entry name" value="Peptidase_M4/M1_CTD_sf"/>
</dbReference>
<dbReference type="GO" id="GO:0070006">
    <property type="term" value="F:metalloaminopeptidase activity"/>
    <property type="evidence" value="ECO:0007669"/>
    <property type="project" value="TreeGrafter"/>
</dbReference>
<comment type="cofactor">
    <cofactor evidence="2">
        <name>Zn(2+)</name>
        <dbReference type="ChEBI" id="CHEBI:29105"/>
    </cofactor>
</comment>
<dbReference type="SUPFAM" id="SSF63737">
    <property type="entry name" value="Leukotriene A4 hydrolase N-terminal domain"/>
    <property type="match status" value="1"/>
</dbReference>
<dbReference type="InterPro" id="IPR045357">
    <property type="entry name" value="Aminopeptidase_N-like_N"/>
</dbReference>
<dbReference type="Pfam" id="PF17900">
    <property type="entry name" value="Peptidase_M1_N"/>
    <property type="match status" value="1"/>
</dbReference>
<evidence type="ECO:0000259" key="12">
    <source>
        <dbReference type="Pfam" id="PF01433"/>
    </source>
</evidence>
<dbReference type="EMBL" id="BMGK01000002">
    <property type="protein sequence ID" value="GGD83621.1"/>
    <property type="molecule type" value="Genomic_DNA"/>
</dbReference>
<dbReference type="PRINTS" id="PR00756">
    <property type="entry name" value="ALADIPTASE"/>
</dbReference>
<evidence type="ECO:0000256" key="2">
    <source>
        <dbReference type="ARBA" id="ARBA00001947"/>
    </source>
</evidence>
<keyword evidence="15" id="KW-1185">Reference proteome</keyword>
<evidence type="ECO:0000256" key="7">
    <source>
        <dbReference type="ARBA" id="ARBA00022670"/>
    </source>
</evidence>
<dbReference type="InterPro" id="IPR050344">
    <property type="entry name" value="Peptidase_M1_aminopeptidases"/>
</dbReference>
<name>A0A8J2V8R5_9FLAO</name>
<dbReference type="InterPro" id="IPR016024">
    <property type="entry name" value="ARM-type_fold"/>
</dbReference>
<dbReference type="GO" id="GO:0005615">
    <property type="term" value="C:extracellular space"/>
    <property type="evidence" value="ECO:0007669"/>
    <property type="project" value="TreeGrafter"/>
</dbReference>
<evidence type="ECO:0000259" key="13">
    <source>
        <dbReference type="Pfam" id="PF17900"/>
    </source>
</evidence>
<comment type="caution">
    <text evidence="14">The sequence shown here is derived from an EMBL/GenBank/DDBJ whole genome shotgun (WGS) entry which is preliminary data.</text>
</comment>
<keyword evidence="11" id="KW-0482">Metalloprotease</keyword>
<dbReference type="InterPro" id="IPR014782">
    <property type="entry name" value="Peptidase_M1_dom"/>
</dbReference>